<name>A0A194PJF0_PAPXU</name>
<evidence type="ECO:0000313" key="1">
    <source>
        <dbReference type="EMBL" id="KPI93163.1"/>
    </source>
</evidence>
<sequence>MVPRPFSSPAGSALIGRYLNYDNKTSGGVRRSSFCAGTDPTSNVGETLFSTTSIVVDDFVGMNDCTSSSSTELLNEGICFRITDCMSLQHLCYKV</sequence>
<organism evidence="1 2">
    <name type="scientific">Papilio xuthus</name>
    <name type="common">Asian swallowtail butterfly</name>
    <dbReference type="NCBI Taxonomy" id="66420"/>
    <lineage>
        <taxon>Eukaryota</taxon>
        <taxon>Metazoa</taxon>
        <taxon>Ecdysozoa</taxon>
        <taxon>Arthropoda</taxon>
        <taxon>Hexapoda</taxon>
        <taxon>Insecta</taxon>
        <taxon>Pterygota</taxon>
        <taxon>Neoptera</taxon>
        <taxon>Endopterygota</taxon>
        <taxon>Lepidoptera</taxon>
        <taxon>Glossata</taxon>
        <taxon>Ditrysia</taxon>
        <taxon>Papilionoidea</taxon>
        <taxon>Papilionidae</taxon>
        <taxon>Papilioninae</taxon>
        <taxon>Papilio</taxon>
    </lineage>
</organism>
<dbReference type="AlphaFoldDB" id="A0A194PJF0"/>
<reference evidence="1 2" key="1">
    <citation type="journal article" date="2015" name="Nat. Commun.">
        <title>Outbred genome sequencing and CRISPR/Cas9 gene editing in butterflies.</title>
        <authorList>
            <person name="Li X."/>
            <person name="Fan D."/>
            <person name="Zhang W."/>
            <person name="Liu G."/>
            <person name="Zhang L."/>
            <person name="Zhao L."/>
            <person name="Fang X."/>
            <person name="Chen L."/>
            <person name="Dong Y."/>
            <person name="Chen Y."/>
            <person name="Ding Y."/>
            <person name="Zhao R."/>
            <person name="Feng M."/>
            <person name="Zhu Y."/>
            <person name="Feng Y."/>
            <person name="Jiang X."/>
            <person name="Zhu D."/>
            <person name="Xiang H."/>
            <person name="Feng X."/>
            <person name="Li S."/>
            <person name="Wang J."/>
            <person name="Zhang G."/>
            <person name="Kronforst M.R."/>
            <person name="Wang W."/>
        </authorList>
    </citation>
    <scope>NUCLEOTIDE SEQUENCE [LARGE SCALE GENOMIC DNA]</scope>
    <source>
        <strain evidence="1">Ya'a_city_454_Px</strain>
        <tissue evidence="1">Whole body</tissue>
    </source>
</reference>
<dbReference type="EMBL" id="KQ459602">
    <property type="protein sequence ID" value="KPI93163.1"/>
    <property type="molecule type" value="Genomic_DNA"/>
</dbReference>
<keyword evidence="2" id="KW-1185">Reference proteome</keyword>
<proteinExistence type="predicted"/>
<gene>
    <name evidence="1" type="ORF">RR46_10423</name>
</gene>
<accession>A0A194PJF0</accession>
<protein>
    <submittedName>
        <fullName evidence="1">Uncharacterized protein</fullName>
    </submittedName>
</protein>
<evidence type="ECO:0000313" key="2">
    <source>
        <dbReference type="Proteomes" id="UP000053268"/>
    </source>
</evidence>
<dbReference type="Proteomes" id="UP000053268">
    <property type="component" value="Unassembled WGS sequence"/>
</dbReference>